<sequence>MTMEDLPKELELQILSHLSRPDLLALRLTNRYYANVVKPFVFGTILHLTGTRKQDCSFWVHKYSDIPNPLGLSKKVEYAKLDEVVEEVLSLAHFVKILEFSPAFYREGFWDDYRKYLKQEMEEPIDGADWEGDDDASEEDPEGIFMNMAERRIWGYRQQRLERETSLIGAAEKVWEEARAAQHANREKVKESMRLLVGKMDALEKIEVDSWKFGKFMGLQVESADMDEQWWAGQEQESDTSFTWNMFEILAEGLYYAGRHIEDLYIHNLVLSQVNDSAAAKHTFQSLTRLTLSCSKTELFLDDAAPSAKLVKLLEAAQQTLQHLALNFGERHPWLPQRGVHTLDNVLNNDPLVFPRLISFSITSLIISGISLISFLKVQPSLTTVSLKAIYLGTAGVTWQTIVDALPPTVRTCEVSGLGHEPHAGFEAPVAYNWIGDWYPYENPLRGWRLPDRTDEWVRIRDVTLQKAD</sequence>
<evidence type="ECO:0000313" key="3">
    <source>
        <dbReference type="Proteomes" id="UP000016924"/>
    </source>
</evidence>
<dbReference type="InterPro" id="IPR001810">
    <property type="entry name" value="F-box_dom"/>
</dbReference>
<dbReference type="EMBL" id="JH767561">
    <property type="protein sequence ID" value="EON63013.1"/>
    <property type="molecule type" value="Genomic_DNA"/>
</dbReference>
<protein>
    <recommendedName>
        <fullName evidence="1">F-box domain-containing protein</fullName>
    </recommendedName>
</protein>
<dbReference type="RefSeq" id="XP_007778330.1">
    <property type="nucleotide sequence ID" value="XM_007780140.1"/>
</dbReference>
<dbReference type="OMA" id="ENEMHEP"/>
<gene>
    <name evidence="2" type="ORF">W97_02239</name>
</gene>
<dbReference type="OrthoDB" id="3792523at2759"/>
<dbReference type="InterPro" id="IPR036047">
    <property type="entry name" value="F-box-like_dom_sf"/>
</dbReference>
<evidence type="ECO:0000313" key="2">
    <source>
        <dbReference type="EMBL" id="EON63013.1"/>
    </source>
</evidence>
<dbReference type="GeneID" id="19899550"/>
<name>R7YMB9_CONA1</name>
<dbReference type="AlphaFoldDB" id="R7YMB9"/>
<accession>R7YMB9</accession>
<dbReference type="PROSITE" id="PS50181">
    <property type="entry name" value="FBOX"/>
    <property type="match status" value="1"/>
</dbReference>
<dbReference type="Proteomes" id="UP000016924">
    <property type="component" value="Unassembled WGS sequence"/>
</dbReference>
<keyword evidence="3" id="KW-1185">Reference proteome</keyword>
<dbReference type="Pfam" id="PF12937">
    <property type="entry name" value="F-box-like"/>
    <property type="match status" value="1"/>
</dbReference>
<evidence type="ECO:0000259" key="1">
    <source>
        <dbReference type="PROSITE" id="PS50181"/>
    </source>
</evidence>
<reference evidence="3" key="1">
    <citation type="submission" date="2012-06" db="EMBL/GenBank/DDBJ databases">
        <title>The genome sequence of Coniosporium apollinis CBS 100218.</title>
        <authorList>
            <consortium name="The Broad Institute Genome Sequencing Platform"/>
            <person name="Cuomo C."/>
            <person name="Gorbushina A."/>
            <person name="Noack S."/>
            <person name="Walker B."/>
            <person name="Young S.K."/>
            <person name="Zeng Q."/>
            <person name="Gargeya S."/>
            <person name="Fitzgerald M."/>
            <person name="Haas B."/>
            <person name="Abouelleil A."/>
            <person name="Alvarado L."/>
            <person name="Arachchi H.M."/>
            <person name="Berlin A.M."/>
            <person name="Chapman S.B."/>
            <person name="Goldberg J."/>
            <person name="Griggs A."/>
            <person name="Gujja S."/>
            <person name="Hansen M."/>
            <person name="Howarth C."/>
            <person name="Imamovic A."/>
            <person name="Larimer J."/>
            <person name="McCowan C."/>
            <person name="Montmayeur A."/>
            <person name="Murphy C."/>
            <person name="Neiman D."/>
            <person name="Pearson M."/>
            <person name="Priest M."/>
            <person name="Roberts A."/>
            <person name="Saif S."/>
            <person name="Shea T."/>
            <person name="Sisk P."/>
            <person name="Sykes S."/>
            <person name="Wortman J."/>
            <person name="Nusbaum C."/>
            <person name="Birren B."/>
        </authorList>
    </citation>
    <scope>NUCLEOTIDE SEQUENCE [LARGE SCALE GENOMIC DNA]</scope>
    <source>
        <strain evidence="3">CBS 100218</strain>
    </source>
</reference>
<dbReference type="HOGENOM" id="CLU_047873_0_0_1"/>
<organism evidence="2 3">
    <name type="scientific">Coniosporium apollinis (strain CBS 100218)</name>
    <name type="common">Rock-inhabiting black yeast</name>
    <dbReference type="NCBI Taxonomy" id="1168221"/>
    <lineage>
        <taxon>Eukaryota</taxon>
        <taxon>Fungi</taxon>
        <taxon>Dikarya</taxon>
        <taxon>Ascomycota</taxon>
        <taxon>Pezizomycotina</taxon>
        <taxon>Dothideomycetes</taxon>
        <taxon>Dothideomycetes incertae sedis</taxon>
        <taxon>Coniosporium</taxon>
    </lineage>
</organism>
<dbReference type="SUPFAM" id="SSF81383">
    <property type="entry name" value="F-box domain"/>
    <property type="match status" value="1"/>
</dbReference>
<feature type="domain" description="F-box" evidence="1">
    <location>
        <begin position="1"/>
        <end position="45"/>
    </location>
</feature>
<proteinExistence type="predicted"/>